<dbReference type="InterPro" id="IPR052347">
    <property type="entry name" value="Isochorismatase_Nicotinamidase"/>
</dbReference>
<evidence type="ECO:0000256" key="3">
    <source>
        <dbReference type="ARBA" id="ARBA00022723"/>
    </source>
</evidence>
<sequence length="195" mass="21666">MRKALLIVDVQNDFCPGGALAVPNGDQVIEPLNKMMGHANNKNGRILASRDWHSRNNKKHFSKWPPHCIQNTPGAEFHPLLQLPTRAFTISKGYTNEDDGYSLFEGVYIRKDDWPLSAGSLLYGFNEICVGGLATDYCVKATCLDAVKLGYKVYLLTDACRAVNLKPTDEADALEEMRQAGIIFTTTDQVISESR</sequence>
<evidence type="ECO:0000256" key="5">
    <source>
        <dbReference type="ARBA" id="ARBA00037900"/>
    </source>
</evidence>
<dbReference type="InterPro" id="IPR036380">
    <property type="entry name" value="Isochorismatase-like_sf"/>
</dbReference>
<evidence type="ECO:0000313" key="10">
    <source>
        <dbReference type="Proteomes" id="UP000176834"/>
    </source>
</evidence>
<dbReference type="Gene3D" id="3.40.50.850">
    <property type="entry name" value="Isochorismatase-like"/>
    <property type="match status" value="1"/>
</dbReference>
<dbReference type="EC" id="3.5.1.19" evidence="6"/>
<keyword evidence="3" id="KW-0479">Metal-binding</keyword>
<evidence type="ECO:0000256" key="6">
    <source>
        <dbReference type="ARBA" id="ARBA00039017"/>
    </source>
</evidence>
<dbReference type="SUPFAM" id="SSF52499">
    <property type="entry name" value="Isochorismatase-like hydrolases"/>
    <property type="match status" value="1"/>
</dbReference>
<comment type="pathway">
    <text evidence="5">Cofactor biosynthesis; nicotinate biosynthesis; nicotinate from nicotinamide: step 1/1.</text>
</comment>
<reference evidence="9 10" key="1">
    <citation type="journal article" date="2016" name="Nat. Commun.">
        <title>Thousands of microbial genomes shed light on interconnected biogeochemical processes in an aquifer system.</title>
        <authorList>
            <person name="Anantharaman K."/>
            <person name="Brown C.T."/>
            <person name="Hug L.A."/>
            <person name="Sharon I."/>
            <person name="Castelle C.J."/>
            <person name="Probst A.J."/>
            <person name="Thomas B.C."/>
            <person name="Singh A."/>
            <person name="Wilkins M.J."/>
            <person name="Karaoz U."/>
            <person name="Brodie E.L."/>
            <person name="Williams K.H."/>
            <person name="Hubbard S.S."/>
            <person name="Banfield J.F."/>
        </authorList>
    </citation>
    <scope>NUCLEOTIDE SEQUENCE [LARGE SCALE GENOMIC DNA]</scope>
</reference>
<evidence type="ECO:0000313" key="9">
    <source>
        <dbReference type="EMBL" id="OGN06510.1"/>
    </source>
</evidence>
<dbReference type="GO" id="GO:0008936">
    <property type="term" value="F:nicotinamidase activity"/>
    <property type="evidence" value="ECO:0007669"/>
    <property type="project" value="UniProtKB-EC"/>
</dbReference>
<evidence type="ECO:0000256" key="2">
    <source>
        <dbReference type="ARBA" id="ARBA00022642"/>
    </source>
</evidence>
<evidence type="ECO:0000256" key="7">
    <source>
        <dbReference type="ARBA" id="ARBA00043224"/>
    </source>
</evidence>
<accession>A0A1F8F1P4</accession>
<feature type="domain" description="Isochorismatase-like" evidence="8">
    <location>
        <begin position="4"/>
        <end position="92"/>
    </location>
</feature>
<comment type="similarity">
    <text evidence="1">Belongs to the isochorismatase family.</text>
</comment>
<keyword evidence="2" id="KW-0662">Pyridine nucleotide biosynthesis</keyword>
<feature type="domain" description="Isochorismatase-like" evidence="8">
    <location>
        <begin position="124"/>
        <end position="189"/>
    </location>
</feature>
<dbReference type="GO" id="GO:0046872">
    <property type="term" value="F:metal ion binding"/>
    <property type="evidence" value="ECO:0007669"/>
    <property type="project" value="UniProtKB-KW"/>
</dbReference>
<protein>
    <recommendedName>
        <fullName evidence="6">nicotinamidase</fullName>
        <ecNumber evidence="6">3.5.1.19</ecNumber>
    </recommendedName>
    <alternativeName>
        <fullName evidence="7">Nicotinamide deamidase</fullName>
    </alternativeName>
</protein>
<evidence type="ECO:0000256" key="4">
    <source>
        <dbReference type="ARBA" id="ARBA00022801"/>
    </source>
</evidence>
<dbReference type="GO" id="GO:0019363">
    <property type="term" value="P:pyridine nucleotide biosynthetic process"/>
    <property type="evidence" value="ECO:0007669"/>
    <property type="project" value="UniProtKB-KW"/>
</dbReference>
<evidence type="ECO:0000259" key="8">
    <source>
        <dbReference type="Pfam" id="PF00857"/>
    </source>
</evidence>
<dbReference type="Proteomes" id="UP000176834">
    <property type="component" value="Unassembled WGS sequence"/>
</dbReference>
<name>A0A1F8F1P4_9BACT</name>
<dbReference type="Pfam" id="PF00857">
    <property type="entry name" value="Isochorismatase"/>
    <property type="match status" value="2"/>
</dbReference>
<dbReference type="PANTHER" id="PTHR11080">
    <property type="entry name" value="PYRAZINAMIDASE/NICOTINAMIDASE"/>
    <property type="match status" value="1"/>
</dbReference>
<comment type="caution">
    <text evidence="9">The sequence shown here is derived from an EMBL/GenBank/DDBJ whole genome shotgun (WGS) entry which is preliminary data.</text>
</comment>
<dbReference type="PANTHER" id="PTHR11080:SF2">
    <property type="entry name" value="LD05707P"/>
    <property type="match status" value="1"/>
</dbReference>
<gene>
    <name evidence="9" type="ORF">A3B86_03625</name>
</gene>
<dbReference type="EMBL" id="MGJN01000019">
    <property type="protein sequence ID" value="OGN06510.1"/>
    <property type="molecule type" value="Genomic_DNA"/>
</dbReference>
<keyword evidence="4" id="KW-0378">Hydrolase</keyword>
<organism evidence="9 10">
    <name type="scientific">Candidatus Yanofskybacteria bacterium RIFCSPHIGHO2_02_FULL_38_22b</name>
    <dbReference type="NCBI Taxonomy" id="1802673"/>
    <lineage>
        <taxon>Bacteria</taxon>
        <taxon>Candidatus Yanofskyibacteriota</taxon>
    </lineage>
</organism>
<dbReference type="InterPro" id="IPR000868">
    <property type="entry name" value="Isochorismatase-like_dom"/>
</dbReference>
<proteinExistence type="inferred from homology"/>
<dbReference type="AlphaFoldDB" id="A0A1F8F1P4"/>
<evidence type="ECO:0000256" key="1">
    <source>
        <dbReference type="ARBA" id="ARBA00006336"/>
    </source>
</evidence>